<evidence type="ECO:0000313" key="3">
    <source>
        <dbReference type="EMBL" id="CAK9008708.1"/>
    </source>
</evidence>
<accession>A0ABP0J311</accession>
<dbReference type="EMBL" id="CAXAMN010004224">
    <property type="protein sequence ID" value="CAK9008297.1"/>
    <property type="molecule type" value="Genomic_DNA"/>
</dbReference>
<sequence length="297" mass="32397">MVTSVGQEWTQHLGPPIGSHLSACFRPRRTMGPMDTSRPSRFGRWLKQPRFGRPRSLLHQFRWVGLTGPFVPMGSVLGCHCSDEADQTTEATAENDVVPISTVPAPNPGKETAPAKTPSKETSGKNRMQDAQKKLQTCARALRNRMAKEQSDVWKKAEAEFNVQKMIWQSLSLQRGEKHQGTAAMIQSKLEFAVQSHTSNLPAAVEALDVCLEKNQGHDLLGAAMVESIEAIKTAAVHADARAELANLLEKAAEELAVGQCSKKGADTLMQLLGDSGIQEPKLEAAIKSAWTFAYGE</sequence>
<dbReference type="Proteomes" id="UP001642484">
    <property type="component" value="Unassembled WGS sequence"/>
</dbReference>
<evidence type="ECO:0000313" key="4">
    <source>
        <dbReference type="Proteomes" id="UP001642484"/>
    </source>
</evidence>
<evidence type="ECO:0000256" key="1">
    <source>
        <dbReference type="SAM" id="MobiDB-lite"/>
    </source>
</evidence>
<proteinExistence type="predicted"/>
<comment type="caution">
    <text evidence="3">The sequence shown here is derived from an EMBL/GenBank/DDBJ whole genome shotgun (WGS) entry which is preliminary data.</text>
</comment>
<organism evidence="3 4">
    <name type="scientific">Durusdinium trenchii</name>
    <dbReference type="NCBI Taxonomy" id="1381693"/>
    <lineage>
        <taxon>Eukaryota</taxon>
        <taxon>Sar</taxon>
        <taxon>Alveolata</taxon>
        <taxon>Dinophyceae</taxon>
        <taxon>Suessiales</taxon>
        <taxon>Symbiodiniaceae</taxon>
        <taxon>Durusdinium</taxon>
    </lineage>
</organism>
<reference evidence="3 4" key="1">
    <citation type="submission" date="2024-02" db="EMBL/GenBank/DDBJ databases">
        <authorList>
            <person name="Chen Y."/>
            <person name="Shah S."/>
            <person name="Dougan E. K."/>
            <person name="Thang M."/>
            <person name="Chan C."/>
        </authorList>
    </citation>
    <scope>NUCLEOTIDE SEQUENCE [LARGE SCALE GENOMIC DNA]</scope>
</reference>
<evidence type="ECO:0000313" key="2">
    <source>
        <dbReference type="EMBL" id="CAK9008297.1"/>
    </source>
</evidence>
<name>A0ABP0J311_9DINO</name>
<feature type="compositionally biased region" description="Basic and acidic residues" evidence="1">
    <location>
        <begin position="118"/>
        <end position="131"/>
    </location>
</feature>
<dbReference type="EMBL" id="CAXAMN010004335">
    <property type="protein sequence ID" value="CAK9008708.1"/>
    <property type="molecule type" value="Genomic_DNA"/>
</dbReference>
<gene>
    <name evidence="2" type="ORF">CCMP2556_LOCUS9195</name>
    <name evidence="3" type="ORF">CCMP2556_LOCUS9356</name>
</gene>
<protein>
    <submittedName>
        <fullName evidence="3">Uncharacterized protein</fullName>
    </submittedName>
</protein>
<feature type="region of interest" description="Disordered" evidence="1">
    <location>
        <begin position="99"/>
        <end position="131"/>
    </location>
</feature>
<keyword evidence="4" id="KW-1185">Reference proteome</keyword>